<keyword evidence="5" id="KW-1185">Reference proteome</keyword>
<dbReference type="OrthoDB" id="9768878at2"/>
<dbReference type="SUPFAM" id="SSF48557">
    <property type="entry name" value="L-aspartase-like"/>
    <property type="match status" value="1"/>
</dbReference>
<proteinExistence type="inferred from homology"/>
<dbReference type="PRINTS" id="PR00145">
    <property type="entry name" value="ARGSUCLYASE"/>
</dbReference>
<dbReference type="InterPro" id="IPR020557">
    <property type="entry name" value="Fumarate_lyase_CS"/>
</dbReference>
<organism evidence="4 5">
    <name type="scientific">Nocardioides pocheonensis</name>
    <dbReference type="NCBI Taxonomy" id="661485"/>
    <lineage>
        <taxon>Bacteria</taxon>
        <taxon>Bacillati</taxon>
        <taxon>Actinomycetota</taxon>
        <taxon>Actinomycetes</taxon>
        <taxon>Propionibacteriales</taxon>
        <taxon>Nocardioidaceae</taxon>
        <taxon>Nocardioides</taxon>
    </lineage>
</organism>
<dbReference type="Gene3D" id="1.10.275.10">
    <property type="entry name" value="Fumarase/aspartase (N-terminal domain)"/>
    <property type="match status" value="1"/>
</dbReference>
<dbReference type="InterPro" id="IPR000362">
    <property type="entry name" value="Fumarate_lyase_fam"/>
</dbReference>
<dbReference type="InterPro" id="IPR008948">
    <property type="entry name" value="L-Aspartase-like"/>
</dbReference>
<sequence length="408" mass="42088">MADLFWPGDERAGELFGQGAFLAAMVRVESAWLGALVTAGIAPTRARADLDTVVGPADLAGISAAAESGGNPVIALVDLLRTRGGDAEAASWIHRGLTSQDVVDTALMLCARDAVGSVLAECDQQAERLAHLADLHRGTVMAGRTLTQHAVPITFGLKVARWLEGLLDAREQLAGVRLPAQLGGAVGTLAATVELARLGDVAEPAKAARSVTSEAAAALGLDDALPWHTNRSPVTRLADALVATTDAYGRIANDVLVLARPEIGEVAEAAGRGGSSTMPHKANPILSVLVRRAALAAPALAAQLHLAAAESVDERADGGWHVEWSALSTLARRAVVAASQTTELLEGLRVDRDRMAANAQAAASSLLAEQASIAAQAADGPAERLADYLGASEQLVDAVLARYHGGTR</sequence>
<dbReference type="Proteomes" id="UP000279994">
    <property type="component" value="Unassembled WGS sequence"/>
</dbReference>
<dbReference type="PRINTS" id="PR00149">
    <property type="entry name" value="FUMRATELYASE"/>
</dbReference>
<dbReference type="InterPro" id="IPR024083">
    <property type="entry name" value="Fumarase/histidase_N"/>
</dbReference>
<evidence type="ECO:0000256" key="2">
    <source>
        <dbReference type="ARBA" id="ARBA00034772"/>
    </source>
</evidence>
<dbReference type="PANTHER" id="PTHR43172:SF2">
    <property type="entry name" value="ADENYLOSUCCINATE LYASE C-TERMINAL DOMAIN-CONTAINING PROTEIN"/>
    <property type="match status" value="1"/>
</dbReference>
<dbReference type="InterPro" id="IPR022761">
    <property type="entry name" value="Fumarate_lyase_N"/>
</dbReference>
<dbReference type="Gene3D" id="1.20.200.10">
    <property type="entry name" value="Fumarase/aspartase (Central domain)"/>
    <property type="match status" value="1"/>
</dbReference>
<dbReference type="AlphaFoldDB" id="A0A3N0GX74"/>
<dbReference type="RefSeq" id="WP_123221360.1">
    <property type="nucleotide sequence ID" value="NZ_RJSF01000005.1"/>
</dbReference>
<dbReference type="GO" id="GO:0016829">
    <property type="term" value="F:lyase activity"/>
    <property type="evidence" value="ECO:0007669"/>
    <property type="project" value="UniProtKB-KW"/>
</dbReference>
<feature type="domain" description="Fumarate lyase N-terminal" evidence="3">
    <location>
        <begin position="85"/>
        <end position="293"/>
    </location>
</feature>
<dbReference type="PROSITE" id="PS00163">
    <property type="entry name" value="FUMARATE_LYASES"/>
    <property type="match status" value="1"/>
</dbReference>
<comment type="similarity">
    <text evidence="2">Belongs to the class-II fumarase/aspartase family.</text>
</comment>
<keyword evidence="4" id="KW-0413">Isomerase</keyword>
<evidence type="ECO:0000313" key="4">
    <source>
        <dbReference type="EMBL" id="RNM17021.1"/>
    </source>
</evidence>
<evidence type="ECO:0000256" key="1">
    <source>
        <dbReference type="ARBA" id="ARBA00023239"/>
    </source>
</evidence>
<dbReference type="EMBL" id="RJSF01000005">
    <property type="protein sequence ID" value="RNM17021.1"/>
    <property type="molecule type" value="Genomic_DNA"/>
</dbReference>
<gene>
    <name evidence="4" type="ORF">EFL26_02725</name>
</gene>
<dbReference type="GO" id="GO:0016853">
    <property type="term" value="F:isomerase activity"/>
    <property type="evidence" value="ECO:0007669"/>
    <property type="project" value="UniProtKB-KW"/>
</dbReference>
<keyword evidence="1" id="KW-0456">Lyase</keyword>
<reference evidence="4 5" key="1">
    <citation type="submission" date="2018-11" db="EMBL/GenBank/DDBJ databases">
        <authorList>
            <person name="Li F."/>
        </authorList>
    </citation>
    <scope>NUCLEOTIDE SEQUENCE [LARGE SCALE GENOMIC DNA]</scope>
    <source>
        <strain evidence="4 5">Gsoil 818</strain>
    </source>
</reference>
<accession>A0A3N0GX74</accession>
<comment type="caution">
    <text evidence="4">The sequence shown here is derived from an EMBL/GenBank/DDBJ whole genome shotgun (WGS) entry which is preliminary data.</text>
</comment>
<dbReference type="PANTHER" id="PTHR43172">
    <property type="entry name" value="ADENYLOSUCCINATE LYASE"/>
    <property type="match status" value="1"/>
</dbReference>
<dbReference type="Pfam" id="PF00206">
    <property type="entry name" value="Lyase_1"/>
    <property type="match status" value="1"/>
</dbReference>
<evidence type="ECO:0000313" key="5">
    <source>
        <dbReference type="Proteomes" id="UP000279994"/>
    </source>
</evidence>
<evidence type="ECO:0000259" key="3">
    <source>
        <dbReference type="Pfam" id="PF00206"/>
    </source>
</evidence>
<name>A0A3N0GX74_9ACTN</name>
<protein>
    <submittedName>
        <fullName evidence="4">3-carboxy-cis,cis-muconate cycloisomerase</fullName>
    </submittedName>
</protein>